<evidence type="ECO:0000313" key="3">
    <source>
        <dbReference type="Proteomes" id="UP000800041"/>
    </source>
</evidence>
<evidence type="ECO:0000313" key="2">
    <source>
        <dbReference type="EMBL" id="KAF1980632.1"/>
    </source>
</evidence>
<keyword evidence="3" id="KW-1185">Reference proteome</keyword>
<dbReference type="OrthoDB" id="5369347at2759"/>
<feature type="non-terminal residue" evidence="2">
    <location>
        <position position="906"/>
    </location>
</feature>
<name>A0A6G1GIE8_9PEZI</name>
<dbReference type="Proteomes" id="UP000800041">
    <property type="component" value="Unassembled WGS sequence"/>
</dbReference>
<organism evidence="2 3">
    <name type="scientific">Aulographum hederae CBS 113979</name>
    <dbReference type="NCBI Taxonomy" id="1176131"/>
    <lineage>
        <taxon>Eukaryota</taxon>
        <taxon>Fungi</taxon>
        <taxon>Dikarya</taxon>
        <taxon>Ascomycota</taxon>
        <taxon>Pezizomycotina</taxon>
        <taxon>Dothideomycetes</taxon>
        <taxon>Pleosporomycetidae</taxon>
        <taxon>Aulographales</taxon>
        <taxon>Aulographaceae</taxon>
    </lineage>
</organism>
<protein>
    <submittedName>
        <fullName evidence="2">Uncharacterized protein</fullName>
    </submittedName>
</protein>
<reference evidence="2" key="1">
    <citation type="journal article" date="2020" name="Stud. Mycol.">
        <title>101 Dothideomycetes genomes: a test case for predicting lifestyles and emergence of pathogens.</title>
        <authorList>
            <person name="Haridas S."/>
            <person name="Albert R."/>
            <person name="Binder M."/>
            <person name="Bloem J."/>
            <person name="Labutti K."/>
            <person name="Salamov A."/>
            <person name="Andreopoulos B."/>
            <person name="Baker S."/>
            <person name="Barry K."/>
            <person name="Bills G."/>
            <person name="Bluhm B."/>
            <person name="Cannon C."/>
            <person name="Castanera R."/>
            <person name="Culley D."/>
            <person name="Daum C."/>
            <person name="Ezra D."/>
            <person name="Gonzalez J."/>
            <person name="Henrissat B."/>
            <person name="Kuo A."/>
            <person name="Liang C."/>
            <person name="Lipzen A."/>
            <person name="Lutzoni F."/>
            <person name="Magnuson J."/>
            <person name="Mondo S."/>
            <person name="Nolan M."/>
            <person name="Ohm R."/>
            <person name="Pangilinan J."/>
            <person name="Park H.-J."/>
            <person name="Ramirez L."/>
            <person name="Alfaro M."/>
            <person name="Sun H."/>
            <person name="Tritt A."/>
            <person name="Yoshinaga Y."/>
            <person name="Zwiers L.-H."/>
            <person name="Turgeon B."/>
            <person name="Goodwin S."/>
            <person name="Spatafora J."/>
            <person name="Crous P."/>
            <person name="Grigoriev I."/>
        </authorList>
    </citation>
    <scope>NUCLEOTIDE SEQUENCE</scope>
    <source>
        <strain evidence="2">CBS 113979</strain>
    </source>
</reference>
<gene>
    <name evidence="2" type="ORF">K402DRAFT_17639</name>
</gene>
<sequence length="906" mass="102654">MRMKKRMSSVRLENDLVSLRLVCIILLIICTHKQDYRSWLHLIVFKNLIILTILVGSLELETTTPSPAIAHETLAKRVTRSTTAPFRNSHTNFHSKAYAVQGEGEDEEEEGQTKLAPAVTHEIPERRNTRITTTPLRVSRTVSPSEAYAVQDVEEYEEEEEHIRLADDSEDESESEGTDHNEVEDQQVLAPRTDFPQRNNRAIESDNPEDEVIYAVSSDDFEDIDAENSDDFEDIDAVGPINLVDADEIETATTHGPAMVTRTRDSIIDREGGRQFALDAFQKAVRLECNCEQPNKTFSDDCSSMARHSEFWKLEASERICPGAERLPFPLGLPTLINRSEDEDDFRGLNWKSLLTDNSADGRSLGGLSIWKSEEELIKRIDGPVEIRREWDIDSDIFRATTLAVFRGGFNFAYRPHFLRRITQNQRVKIGGVNIHKCKQLMIGTGAFAGGQGYYCHVVFPHMDIASQGETHLSDAAQAVWIDDIILPALRNACPSSILAHHPLSFKDADGKAKVKLEQTSTLDDTATGGGAMDIRYTIPERYLEDFWANVLRYASSAVGPGVQRKQFRNPILCVSAHNLKLNFKSDTLTAARDLFNKTFDLSFRTDRPDWIPEDERWHDIAVEDIPDTPNDISVTLLQKTHCLERWTGHFHHPERAGSYTKVSTYCWGLTRDAGTASVELSPTNPLRAEGGMAYHKAYSIFKERFATPLKGLGPFDNTQFEGLAYSQEMLEKWYKATNSTANAKKREQLLSAFLRAKKRVAIATKENPKAHFGIRQEYRVSHSLFMQLEEPEPPEDQTKPNTNNEAHRLYWQVSTRDASVFIANQVNRFLLAAEVLICRAAAGHRGREQASDQQQFINSVMLSACLRTIRLVISGDVASYPSLWKQWSGRRQRNRDSNSDEEEQF</sequence>
<proteinExistence type="predicted"/>
<dbReference type="AlphaFoldDB" id="A0A6G1GIE8"/>
<evidence type="ECO:0000256" key="1">
    <source>
        <dbReference type="SAM" id="MobiDB-lite"/>
    </source>
</evidence>
<dbReference type="EMBL" id="ML977240">
    <property type="protein sequence ID" value="KAF1980632.1"/>
    <property type="molecule type" value="Genomic_DNA"/>
</dbReference>
<feature type="region of interest" description="Disordered" evidence="1">
    <location>
        <begin position="153"/>
        <end position="203"/>
    </location>
</feature>
<accession>A0A6G1GIE8</accession>